<feature type="transmembrane region" description="Helical" evidence="11">
    <location>
        <begin position="6"/>
        <end position="27"/>
    </location>
</feature>
<evidence type="ECO:0000256" key="6">
    <source>
        <dbReference type="ARBA" id="ARBA00022801"/>
    </source>
</evidence>
<evidence type="ECO:0000256" key="2">
    <source>
        <dbReference type="ARBA" id="ARBA00004141"/>
    </source>
</evidence>
<evidence type="ECO:0000256" key="7">
    <source>
        <dbReference type="ARBA" id="ARBA00022833"/>
    </source>
</evidence>
<dbReference type="Pfam" id="PF17820">
    <property type="entry name" value="PDZ_6"/>
    <property type="match status" value="1"/>
</dbReference>
<dbReference type="PANTHER" id="PTHR42837:SF2">
    <property type="entry name" value="MEMBRANE METALLOPROTEASE ARASP2, CHLOROPLASTIC-RELATED"/>
    <property type="match status" value="1"/>
</dbReference>
<keyword evidence="6" id="KW-0378">Hydrolase</keyword>
<name>A0A1F4VAH6_UNCKA</name>
<evidence type="ECO:0000256" key="8">
    <source>
        <dbReference type="ARBA" id="ARBA00022989"/>
    </source>
</evidence>
<dbReference type="Proteomes" id="UP000179005">
    <property type="component" value="Unassembled WGS sequence"/>
</dbReference>
<keyword evidence="7" id="KW-0862">Zinc</keyword>
<keyword evidence="5 11" id="KW-0812">Transmembrane</keyword>
<evidence type="ECO:0000259" key="12">
    <source>
        <dbReference type="PROSITE" id="PS50106"/>
    </source>
</evidence>
<dbReference type="EMBL" id="MEVC01000023">
    <property type="protein sequence ID" value="OGC54197.1"/>
    <property type="molecule type" value="Genomic_DNA"/>
</dbReference>
<proteinExistence type="inferred from homology"/>
<keyword evidence="8 11" id="KW-1133">Transmembrane helix</keyword>
<feature type="transmembrane region" description="Helical" evidence="11">
    <location>
        <begin position="323"/>
        <end position="342"/>
    </location>
</feature>
<dbReference type="InterPro" id="IPR008915">
    <property type="entry name" value="Peptidase_M50"/>
</dbReference>
<comment type="similarity">
    <text evidence="3">Belongs to the peptidase M50B family.</text>
</comment>
<protein>
    <recommendedName>
        <fullName evidence="12">PDZ domain-containing protein</fullName>
    </recommendedName>
</protein>
<evidence type="ECO:0000256" key="5">
    <source>
        <dbReference type="ARBA" id="ARBA00022692"/>
    </source>
</evidence>
<evidence type="ECO:0000256" key="4">
    <source>
        <dbReference type="ARBA" id="ARBA00022670"/>
    </source>
</evidence>
<dbReference type="InterPro" id="IPR036034">
    <property type="entry name" value="PDZ_sf"/>
</dbReference>
<dbReference type="GO" id="GO:0004222">
    <property type="term" value="F:metalloendopeptidase activity"/>
    <property type="evidence" value="ECO:0007669"/>
    <property type="project" value="InterPro"/>
</dbReference>
<keyword evidence="4" id="KW-0645">Protease</keyword>
<dbReference type="STRING" id="1802619.A2797_00210"/>
<feature type="domain" description="PDZ" evidence="12">
    <location>
        <begin position="119"/>
        <end position="176"/>
    </location>
</feature>
<dbReference type="SMART" id="SM00228">
    <property type="entry name" value="PDZ"/>
    <property type="match status" value="1"/>
</dbReference>
<evidence type="ECO:0000256" key="9">
    <source>
        <dbReference type="ARBA" id="ARBA00023049"/>
    </source>
</evidence>
<reference evidence="13 14" key="1">
    <citation type="journal article" date="2016" name="Nat. Commun.">
        <title>Thousands of microbial genomes shed light on interconnected biogeochemical processes in an aquifer system.</title>
        <authorList>
            <person name="Anantharaman K."/>
            <person name="Brown C.T."/>
            <person name="Hug L.A."/>
            <person name="Sharon I."/>
            <person name="Castelle C.J."/>
            <person name="Probst A.J."/>
            <person name="Thomas B.C."/>
            <person name="Singh A."/>
            <person name="Wilkins M.J."/>
            <person name="Karaoz U."/>
            <person name="Brodie E.L."/>
            <person name="Williams K.H."/>
            <person name="Hubbard S.S."/>
            <person name="Banfield J.F."/>
        </authorList>
    </citation>
    <scope>NUCLEOTIDE SEQUENCE [LARGE SCALE GENOMIC DNA]</scope>
</reference>
<sequence>MEIISLLRFLILLSVLIFVHEGGHFLFAKKFGVKVEEFGFGLPPRLWGKKIKDTIYSLNLLPLGGFVRLKGEEQAEALGLGQVGSFAIQSKWKRAVIIAAGAFGNFLLAWLLFSALLVIGNPVPAGKVAIGAVAQNSPAAQIGLDPGDFILSFNGEKVETAGELVGLTNQNIGKLVVFEIEEDGQVRLAAAIPRENPPEGEGRLGIQITTAIGEEKFPLWQVPFIGLQRTVEALGAMVVGLGQAIADLFAGKEVAVGGPVAIYALTESVANGGFKIFLQFVALLSLNLVVVNLLPIPALDGGRILFIGIEAIRRKKLSPRTEHLVNSIGFAFLLALIVLISIRDIGRFF</sequence>
<dbReference type="InterPro" id="IPR041489">
    <property type="entry name" value="PDZ_6"/>
</dbReference>
<comment type="subcellular location">
    <subcellularLocation>
        <location evidence="2">Membrane</location>
        <topology evidence="2">Multi-pass membrane protein</topology>
    </subcellularLocation>
</comment>
<dbReference type="GO" id="GO:0006508">
    <property type="term" value="P:proteolysis"/>
    <property type="evidence" value="ECO:0007669"/>
    <property type="project" value="UniProtKB-KW"/>
</dbReference>
<gene>
    <name evidence="13" type="ORF">A2797_00210</name>
</gene>
<evidence type="ECO:0000313" key="13">
    <source>
        <dbReference type="EMBL" id="OGC54197.1"/>
    </source>
</evidence>
<dbReference type="PANTHER" id="PTHR42837">
    <property type="entry name" value="REGULATOR OF SIGMA-E PROTEASE RSEP"/>
    <property type="match status" value="1"/>
</dbReference>
<keyword evidence="10 11" id="KW-0472">Membrane</keyword>
<comment type="cofactor">
    <cofactor evidence="1">
        <name>Zn(2+)</name>
        <dbReference type="ChEBI" id="CHEBI:29105"/>
    </cofactor>
</comment>
<dbReference type="Gene3D" id="2.30.42.10">
    <property type="match status" value="1"/>
</dbReference>
<evidence type="ECO:0000313" key="14">
    <source>
        <dbReference type="Proteomes" id="UP000179005"/>
    </source>
</evidence>
<organism evidence="13 14">
    <name type="scientific">candidate division WWE3 bacterium RIFCSPHIGHO2_01_FULL_48_15</name>
    <dbReference type="NCBI Taxonomy" id="1802619"/>
    <lineage>
        <taxon>Bacteria</taxon>
        <taxon>Katanobacteria</taxon>
    </lineage>
</organism>
<keyword evidence="9" id="KW-0482">Metalloprotease</keyword>
<feature type="transmembrane region" description="Helical" evidence="11">
    <location>
        <begin position="276"/>
        <end position="294"/>
    </location>
</feature>
<evidence type="ECO:0000256" key="10">
    <source>
        <dbReference type="ARBA" id="ARBA00023136"/>
    </source>
</evidence>
<feature type="transmembrane region" description="Helical" evidence="11">
    <location>
        <begin position="95"/>
        <end position="119"/>
    </location>
</feature>
<dbReference type="InterPro" id="IPR001478">
    <property type="entry name" value="PDZ"/>
</dbReference>
<comment type="caution">
    <text evidence="13">The sequence shown here is derived from an EMBL/GenBank/DDBJ whole genome shotgun (WGS) entry which is preliminary data.</text>
</comment>
<dbReference type="AlphaFoldDB" id="A0A1F4VAH6"/>
<dbReference type="PROSITE" id="PS50106">
    <property type="entry name" value="PDZ"/>
    <property type="match status" value="1"/>
</dbReference>
<evidence type="ECO:0000256" key="3">
    <source>
        <dbReference type="ARBA" id="ARBA00007931"/>
    </source>
</evidence>
<dbReference type="GO" id="GO:0016020">
    <property type="term" value="C:membrane"/>
    <property type="evidence" value="ECO:0007669"/>
    <property type="project" value="UniProtKB-SubCell"/>
</dbReference>
<dbReference type="Pfam" id="PF02163">
    <property type="entry name" value="Peptidase_M50"/>
    <property type="match status" value="1"/>
</dbReference>
<evidence type="ECO:0000256" key="1">
    <source>
        <dbReference type="ARBA" id="ARBA00001947"/>
    </source>
</evidence>
<evidence type="ECO:0000256" key="11">
    <source>
        <dbReference type="SAM" id="Phobius"/>
    </source>
</evidence>
<dbReference type="SUPFAM" id="SSF50156">
    <property type="entry name" value="PDZ domain-like"/>
    <property type="match status" value="1"/>
</dbReference>
<accession>A0A1F4VAH6</accession>
<dbReference type="InterPro" id="IPR004387">
    <property type="entry name" value="Pept_M50_Zn"/>
</dbReference>
<dbReference type="CDD" id="cd06163">
    <property type="entry name" value="S2P-M50_PDZ_RseP-like"/>
    <property type="match status" value="1"/>
</dbReference>